<name>A0A0R2N811_9LACO</name>
<gene>
    <name evidence="2" type="ORF">IV88_GL001311</name>
</gene>
<dbReference type="Proteomes" id="UP000051249">
    <property type="component" value="Unassembled WGS sequence"/>
</dbReference>
<evidence type="ECO:0000259" key="1">
    <source>
        <dbReference type="Pfam" id="PF17883"/>
    </source>
</evidence>
<feature type="domain" description="MBG" evidence="1">
    <location>
        <begin position="90"/>
        <end position="179"/>
    </location>
</feature>
<keyword evidence="3" id="KW-1185">Reference proteome</keyword>
<comment type="caution">
    <text evidence="2">The sequence shown here is derived from an EMBL/GenBank/DDBJ whole genome shotgun (WGS) entry which is preliminary data.</text>
</comment>
<feature type="domain" description="MBG" evidence="1">
    <location>
        <begin position="183"/>
        <end position="220"/>
    </location>
</feature>
<proteinExistence type="predicted"/>
<dbReference type="AlphaFoldDB" id="A0A0R2N811"/>
<dbReference type="PATRIC" id="fig|480391.4.peg.1333"/>
<dbReference type="Gene3D" id="3.10.430.110">
    <property type="match status" value="2"/>
</dbReference>
<organism evidence="2 3">
    <name type="scientific">Pediococcus argentinicus</name>
    <dbReference type="NCBI Taxonomy" id="480391"/>
    <lineage>
        <taxon>Bacteria</taxon>
        <taxon>Bacillati</taxon>
        <taxon>Bacillota</taxon>
        <taxon>Bacilli</taxon>
        <taxon>Lactobacillales</taxon>
        <taxon>Lactobacillaceae</taxon>
        <taxon>Pediococcus</taxon>
    </lineage>
</organism>
<dbReference type="Pfam" id="PF17883">
    <property type="entry name" value="MBG"/>
    <property type="match status" value="3"/>
</dbReference>
<evidence type="ECO:0000313" key="3">
    <source>
        <dbReference type="Proteomes" id="UP000051249"/>
    </source>
</evidence>
<dbReference type="EMBL" id="JQCQ01000043">
    <property type="protein sequence ID" value="KRO21992.1"/>
    <property type="molecule type" value="Genomic_DNA"/>
</dbReference>
<evidence type="ECO:0000313" key="2">
    <source>
        <dbReference type="EMBL" id="KRO21992.1"/>
    </source>
</evidence>
<accession>A0A0R2N811</accession>
<reference evidence="2 3" key="1">
    <citation type="journal article" date="2015" name="Genome Announc.">
        <title>Expanding the biotechnology potential of lactobacilli through comparative genomics of 213 strains and associated genera.</title>
        <authorList>
            <person name="Sun Z."/>
            <person name="Harris H.M."/>
            <person name="McCann A."/>
            <person name="Guo C."/>
            <person name="Argimon S."/>
            <person name="Zhang W."/>
            <person name="Yang X."/>
            <person name="Jeffery I.B."/>
            <person name="Cooney J.C."/>
            <person name="Kagawa T.F."/>
            <person name="Liu W."/>
            <person name="Song Y."/>
            <person name="Salvetti E."/>
            <person name="Wrobel A."/>
            <person name="Rasinkangas P."/>
            <person name="Parkhill J."/>
            <person name="Rea M.C."/>
            <person name="O'Sullivan O."/>
            <person name="Ritari J."/>
            <person name="Douillard F.P."/>
            <person name="Paul Ross R."/>
            <person name="Yang R."/>
            <person name="Briner A.E."/>
            <person name="Felis G.E."/>
            <person name="de Vos W.M."/>
            <person name="Barrangou R."/>
            <person name="Klaenhammer T.R."/>
            <person name="Caufield P.W."/>
            <person name="Cui Y."/>
            <person name="Zhang H."/>
            <person name="O'Toole P.W."/>
        </authorList>
    </citation>
    <scope>NUCLEOTIDE SEQUENCE [LARGE SCALE GENOMIC DNA]</scope>
    <source>
        <strain evidence="2 3">DSM 23026</strain>
    </source>
</reference>
<protein>
    <recommendedName>
        <fullName evidence="1">MBG domain-containing protein</fullName>
    </recommendedName>
</protein>
<feature type="domain" description="MBG" evidence="1">
    <location>
        <begin position="2"/>
        <end position="86"/>
    </location>
</feature>
<dbReference type="InterPro" id="IPR041277">
    <property type="entry name" value="MBG_Lactobacillales"/>
</dbReference>
<sequence>MSGTDSKIYDGKTTKIDDVLGSYSVTLSNGESYTLKAGDLKFNKDPKDKDKYVVSLTAAGIANIQAVDSNYDFTAGDEVTGSYEIKAAGATYTLSGTDSKTYDGKTTKIDDVLGSYSVTLSNGETYTLKAGDLKFNKDPKNKDKYVVSLTAAGIANIQAVDSNYDFTAGDEVTGSYEIKAAGATYTLSGTDSKTYDGKTTKIDDVLGSYSVTLSNGESYTLKAGI</sequence>